<gene>
    <name evidence="2" type="ORF">PLOB_00038908</name>
</gene>
<dbReference type="InterPro" id="IPR008979">
    <property type="entry name" value="Galactose-bd-like_sf"/>
</dbReference>
<dbReference type="PANTHER" id="PTHR24543">
    <property type="entry name" value="MULTICOPPER OXIDASE-RELATED"/>
    <property type="match status" value="1"/>
</dbReference>
<sequence>MHETYFFSCLACLAPLGMENGKITSVQLTASSQWDGNHSPDRARLNIPAIGNYKGAWAVAADQVNQNQWILVDLRIKTRITYVATQGREDDVQWIRKYKLQFGDDGSSFEVFKQEGENVDKAFLGNSDSGTVVTHVLIPPIKARYVRLIPVEWHNYISLRMELYGCLEEIQALGMESGAIADSQLTASSEYNAYHSTKRSRLHTKEISALARGAWVSSTNDANQWLQIDVGKVLNVTHIATQGRNTYSPFQYVAKYKVQYSNDGQTFQFYKREGQPSDEVRNFSF</sequence>
<dbReference type="SUPFAM" id="SSF49785">
    <property type="entry name" value="Galactose-binding domain-like"/>
    <property type="match status" value="2"/>
</dbReference>
<dbReference type="EMBL" id="CALNXK010000059">
    <property type="protein sequence ID" value="CAH3137265.1"/>
    <property type="molecule type" value="Genomic_DNA"/>
</dbReference>
<comment type="caution">
    <text evidence="2">The sequence shown here is derived from an EMBL/GenBank/DDBJ whole genome shotgun (WGS) entry which is preliminary data.</text>
</comment>
<dbReference type="InterPro" id="IPR000421">
    <property type="entry name" value="FA58C"/>
</dbReference>
<feature type="domain" description="F5/8 type C" evidence="1">
    <location>
        <begin position="12"/>
        <end position="166"/>
    </location>
</feature>
<protein>
    <recommendedName>
        <fullName evidence="1">F5/8 type C domain-containing protein</fullName>
    </recommendedName>
</protein>
<dbReference type="PROSITE" id="PS01285">
    <property type="entry name" value="FA58C_1"/>
    <property type="match status" value="2"/>
</dbReference>
<dbReference type="SMART" id="SM00231">
    <property type="entry name" value="FA58C"/>
    <property type="match status" value="1"/>
</dbReference>
<reference evidence="2 3" key="1">
    <citation type="submission" date="2022-05" db="EMBL/GenBank/DDBJ databases">
        <authorList>
            <consortium name="Genoscope - CEA"/>
            <person name="William W."/>
        </authorList>
    </citation>
    <scope>NUCLEOTIDE SEQUENCE [LARGE SCALE GENOMIC DNA]</scope>
</reference>
<evidence type="ECO:0000313" key="2">
    <source>
        <dbReference type="EMBL" id="CAH3137265.1"/>
    </source>
</evidence>
<dbReference type="Proteomes" id="UP001159405">
    <property type="component" value="Unassembled WGS sequence"/>
</dbReference>
<accession>A0ABN8PCK3</accession>
<evidence type="ECO:0000259" key="1">
    <source>
        <dbReference type="PROSITE" id="PS50022"/>
    </source>
</evidence>
<dbReference type="CDD" id="cd00057">
    <property type="entry name" value="FA58C"/>
    <property type="match status" value="2"/>
</dbReference>
<keyword evidence="3" id="KW-1185">Reference proteome</keyword>
<feature type="domain" description="F5/8 type C" evidence="1">
    <location>
        <begin position="167"/>
        <end position="285"/>
    </location>
</feature>
<evidence type="ECO:0000313" key="3">
    <source>
        <dbReference type="Proteomes" id="UP001159405"/>
    </source>
</evidence>
<dbReference type="PROSITE" id="PS50022">
    <property type="entry name" value="FA58C_3"/>
    <property type="match status" value="2"/>
</dbReference>
<dbReference type="PANTHER" id="PTHR24543:SF325">
    <property type="entry name" value="F5_8 TYPE C DOMAIN-CONTAINING PROTEIN"/>
    <property type="match status" value="1"/>
</dbReference>
<proteinExistence type="predicted"/>
<dbReference type="PROSITE" id="PS01286">
    <property type="entry name" value="FA58C_2"/>
    <property type="match status" value="1"/>
</dbReference>
<name>A0ABN8PCK3_9CNID</name>
<organism evidence="2 3">
    <name type="scientific">Porites lobata</name>
    <dbReference type="NCBI Taxonomy" id="104759"/>
    <lineage>
        <taxon>Eukaryota</taxon>
        <taxon>Metazoa</taxon>
        <taxon>Cnidaria</taxon>
        <taxon>Anthozoa</taxon>
        <taxon>Hexacorallia</taxon>
        <taxon>Scleractinia</taxon>
        <taxon>Fungiina</taxon>
        <taxon>Poritidae</taxon>
        <taxon>Porites</taxon>
    </lineage>
</organism>
<dbReference type="Gene3D" id="2.60.120.260">
    <property type="entry name" value="Galactose-binding domain-like"/>
    <property type="match status" value="2"/>
</dbReference>
<dbReference type="Pfam" id="PF00754">
    <property type="entry name" value="F5_F8_type_C"/>
    <property type="match status" value="2"/>
</dbReference>